<keyword evidence="2" id="KW-0808">Transferase</keyword>
<accession>A0AAN8U2H7</accession>
<dbReference type="Pfam" id="PF07714">
    <property type="entry name" value="PK_Tyr_Ser-Thr"/>
    <property type="match status" value="1"/>
</dbReference>
<dbReference type="PROSITE" id="PS00108">
    <property type="entry name" value="PROTEIN_KINASE_ST"/>
    <property type="match status" value="1"/>
</dbReference>
<evidence type="ECO:0000256" key="10">
    <source>
        <dbReference type="SAM" id="MobiDB-lite"/>
    </source>
</evidence>
<evidence type="ECO:0000256" key="7">
    <source>
        <dbReference type="PIRSR" id="PIRSR000615-3"/>
    </source>
</evidence>
<keyword evidence="13" id="KW-1185">Reference proteome</keyword>
<dbReference type="AlphaFoldDB" id="A0AAN8U2H7"/>
<evidence type="ECO:0000256" key="9">
    <source>
        <dbReference type="RuleBase" id="RU000304"/>
    </source>
</evidence>
<feature type="compositionally biased region" description="Polar residues" evidence="10">
    <location>
        <begin position="315"/>
        <end position="329"/>
    </location>
</feature>
<dbReference type="GO" id="GO:0046872">
    <property type="term" value="F:metal ion binding"/>
    <property type="evidence" value="ECO:0007669"/>
    <property type="project" value="UniProtKB-KW"/>
</dbReference>
<protein>
    <recommendedName>
        <fullName evidence="11">Protein kinase domain-containing protein</fullName>
    </recommendedName>
</protein>
<sequence>MTITMEKEEWELNPKKLTVKKLIGYGGFGLVYAGVYDGKKVAVKMFDLGDEKKNSSKELMEEVFMQEVSIWSTLEHSNIAKFIGAIKKNNMTNIKMKCHKGSVNGCCIVVEYVGGGTLTSYLSKYTMKKKLPLDTILQLAIDVAKGLSYLHSEKIAHRDVKTENLLLDKTGRVKIIDFGISSHFFSLGLNYPPMMVGTTGTIGYMAPEVLSELSYDHKCDVYSFGICLWEMYTCLDPYPEHISRSKISHQIYKDRRPEIPKCCPTALSDIMKKCWDAKPQNRPEMKAAVFRCYSEPKKGTSSFISKFEATPLTSNQQSLHNKLSTNKGNMSIEGERQVKEADENSSVSKEEMKLLGSSPPSCEHKCYGCMPCEAIQVPTNTGRVGVQYTNYEPEGWKCKCGPAFYTP</sequence>
<feature type="binding site" evidence="7">
    <location>
        <position position="177"/>
    </location>
    <ligand>
        <name>Mg(2+)</name>
        <dbReference type="ChEBI" id="CHEBI:18420"/>
    </ligand>
</feature>
<evidence type="ECO:0000259" key="11">
    <source>
        <dbReference type="PROSITE" id="PS50011"/>
    </source>
</evidence>
<dbReference type="InterPro" id="IPR051681">
    <property type="entry name" value="Ser/Thr_Kinases-Pseudokinases"/>
</dbReference>
<organism evidence="12 13">
    <name type="scientific">Solanum bulbocastanum</name>
    <name type="common">Wild potato</name>
    <dbReference type="NCBI Taxonomy" id="147425"/>
    <lineage>
        <taxon>Eukaryota</taxon>
        <taxon>Viridiplantae</taxon>
        <taxon>Streptophyta</taxon>
        <taxon>Embryophyta</taxon>
        <taxon>Tracheophyta</taxon>
        <taxon>Spermatophyta</taxon>
        <taxon>Magnoliopsida</taxon>
        <taxon>eudicotyledons</taxon>
        <taxon>Gunneridae</taxon>
        <taxon>Pentapetalae</taxon>
        <taxon>asterids</taxon>
        <taxon>lamiids</taxon>
        <taxon>Solanales</taxon>
        <taxon>Solanaceae</taxon>
        <taxon>Solanoideae</taxon>
        <taxon>Solaneae</taxon>
        <taxon>Solanum</taxon>
    </lineage>
</organism>
<dbReference type="Proteomes" id="UP001371456">
    <property type="component" value="Unassembled WGS sequence"/>
</dbReference>
<comment type="similarity">
    <text evidence="9">Belongs to the protein kinase superfamily.</text>
</comment>
<keyword evidence="5 8" id="KW-0067">ATP-binding</keyword>
<feature type="active site" description="Proton acceptor" evidence="6">
    <location>
        <position position="159"/>
    </location>
</feature>
<dbReference type="SMART" id="SM00220">
    <property type="entry name" value="S_TKc"/>
    <property type="match status" value="1"/>
</dbReference>
<dbReference type="GO" id="GO:0004674">
    <property type="term" value="F:protein serine/threonine kinase activity"/>
    <property type="evidence" value="ECO:0007669"/>
    <property type="project" value="UniProtKB-KW"/>
</dbReference>
<evidence type="ECO:0000256" key="1">
    <source>
        <dbReference type="ARBA" id="ARBA00022527"/>
    </source>
</evidence>
<dbReference type="PROSITE" id="PS50011">
    <property type="entry name" value="PROTEIN_KINASE_DOM"/>
    <property type="match status" value="1"/>
</dbReference>
<feature type="compositionally biased region" description="Basic and acidic residues" evidence="10">
    <location>
        <begin position="333"/>
        <end position="348"/>
    </location>
</feature>
<dbReference type="InterPro" id="IPR017441">
    <property type="entry name" value="Protein_kinase_ATP_BS"/>
</dbReference>
<feature type="binding site" evidence="7">
    <location>
        <position position="164"/>
    </location>
    <ligand>
        <name>Mg(2+)</name>
        <dbReference type="ChEBI" id="CHEBI:18420"/>
    </ligand>
</feature>
<dbReference type="Gene3D" id="3.30.200.20">
    <property type="entry name" value="Phosphorylase Kinase, domain 1"/>
    <property type="match status" value="1"/>
</dbReference>
<dbReference type="PANTHER" id="PTHR44329:SF160">
    <property type="entry name" value="OS05G0577700 PROTEIN"/>
    <property type="match status" value="1"/>
</dbReference>
<name>A0AAN8U2H7_SOLBU</name>
<dbReference type="CDD" id="cd13999">
    <property type="entry name" value="STKc_MAP3K-like"/>
    <property type="match status" value="1"/>
</dbReference>
<feature type="region of interest" description="Disordered" evidence="10">
    <location>
        <begin position="315"/>
        <end position="348"/>
    </location>
</feature>
<dbReference type="SUPFAM" id="SSF56112">
    <property type="entry name" value="Protein kinase-like (PK-like)"/>
    <property type="match status" value="1"/>
</dbReference>
<dbReference type="EMBL" id="JBANQN010000003">
    <property type="protein sequence ID" value="KAK6795991.1"/>
    <property type="molecule type" value="Genomic_DNA"/>
</dbReference>
<evidence type="ECO:0000256" key="5">
    <source>
        <dbReference type="ARBA" id="ARBA00022840"/>
    </source>
</evidence>
<evidence type="ECO:0000256" key="6">
    <source>
        <dbReference type="PIRSR" id="PIRSR000615-1"/>
    </source>
</evidence>
<reference evidence="12 13" key="1">
    <citation type="submission" date="2024-02" db="EMBL/GenBank/DDBJ databases">
        <title>de novo genome assembly of Solanum bulbocastanum strain 11H21.</title>
        <authorList>
            <person name="Hosaka A.J."/>
        </authorList>
    </citation>
    <scope>NUCLEOTIDE SEQUENCE [LARGE SCALE GENOMIC DNA]</scope>
    <source>
        <tissue evidence="12">Young leaves</tissue>
    </source>
</reference>
<feature type="binding site" evidence="8">
    <location>
        <position position="44"/>
    </location>
    <ligand>
        <name>ATP</name>
        <dbReference type="ChEBI" id="CHEBI:30616"/>
    </ligand>
</feature>
<feature type="domain" description="Protein kinase" evidence="11">
    <location>
        <begin position="17"/>
        <end position="304"/>
    </location>
</feature>
<dbReference type="PIRSF" id="PIRSF000615">
    <property type="entry name" value="TyrPK_CSF1-R"/>
    <property type="match status" value="1"/>
</dbReference>
<evidence type="ECO:0000313" key="12">
    <source>
        <dbReference type="EMBL" id="KAK6795991.1"/>
    </source>
</evidence>
<evidence type="ECO:0000256" key="2">
    <source>
        <dbReference type="ARBA" id="ARBA00022679"/>
    </source>
</evidence>
<evidence type="ECO:0000256" key="3">
    <source>
        <dbReference type="ARBA" id="ARBA00022741"/>
    </source>
</evidence>
<evidence type="ECO:0000256" key="4">
    <source>
        <dbReference type="ARBA" id="ARBA00022777"/>
    </source>
</evidence>
<keyword evidence="7" id="KW-0460">Magnesium</keyword>
<dbReference type="InterPro" id="IPR011009">
    <property type="entry name" value="Kinase-like_dom_sf"/>
</dbReference>
<gene>
    <name evidence="12" type="ORF">RDI58_009446</name>
</gene>
<evidence type="ECO:0000256" key="8">
    <source>
        <dbReference type="PROSITE-ProRule" id="PRU10141"/>
    </source>
</evidence>
<keyword evidence="4" id="KW-0418">Kinase</keyword>
<keyword evidence="7" id="KW-0479">Metal-binding</keyword>
<proteinExistence type="inferred from homology"/>
<dbReference type="PRINTS" id="PR00109">
    <property type="entry name" value="TYRKINASE"/>
</dbReference>
<dbReference type="InterPro" id="IPR000719">
    <property type="entry name" value="Prot_kinase_dom"/>
</dbReference>
<dbReference type="GO" id="GO:0005886">
    <property type="term" value="C:plasma membrane"/>
    <property type="evidence" value="ECO:0007669"/>
    <property type="project" value="TreeGrafter"/>
</dbReference>
<dbReference type="InterPro" id="IPR001245">
    <property type="entry name" value="Ser-Thr/Tyr_kinase_cat_dom"/>
</dbReference>
<dbReference type="PANTHER" id="PTHR44329">
    <property type="entry name" value="SERINE/THREONINE-PROTEIN KINASE TNNI3K-RELATED"/>
    <property type="match status" value="1"/>
</dbReference>
<keyword evidence="1 9" id="KW-0723">Serine/threonine-protein kinase</keyword>
<evidence type="ECO:0000313" key="13">
    <source>
        <dbReference type="Proteomes" id="UP001371456"/>
    </source>
</evidence>
<dbReference type="Gene3D" id="1.10.510.10">
    <property type="entry name" value="Transferase(Phosphotransferase) domain 1"/>
    <property type="match status" value="1"/>
</dbReference>
<keyword evidence="3 8" id="KW-0547">Nucleotide-binding</keyword>
<comment type="caution">
    <text evidence="12">The sequence shown here is derived from an EMBL/GenBank/DDBJ whole genome shotgun (WGS) entry which is preliminary data.</text>
</comment>
<dbReference type="Pfam" id="PF17181">
    <property type="entry name" value="EPF"/>
    <property type="match status" value="1"/>
</dbReference>
<dbReference type="InterPro" id="IPR008271">
    <property type="entry name" value="Ser/Thr_kinase_AS"/>
</dbReference>
<dbReference type="PROSITE" id="PS00107">
    <property type="entry name" value="PROTEIN_KINASE_ATP"/>
    <property type="match status" value="1"/>
</dbReference>
<dbReference type="GO" id="GO:0005524">
    <property type="term" value="F:ATP binding"/>
    <property type="evidence" value="ECO:0007669"/>
    <property type="project" value="UniProtKB-UniRule"/>
</dbReference>